<dbReference type="Proteomes" id="UP000318571">
    <property type="component" value="Chromosome 9"/>
</dbReference>
<reference evidence="2 3" key="1">
    <citation type="journal article" date="2018" name="Nat. Ecol. Evol.">
        <title>Genomic signatures of mitonuclear coevolution across populations of Tigriopus californicus.</title>
        <authorList>
            <person name="Barreto F.S."/>
            <person name="Watson E.T."/>
            <person name="Lima T.G."/>
            <person name="Willett C.S."/>
            <person name="Edmands S."/>
            <person name="Li W."/>
            <person name="Burton R.S."/>
        </authorList>
    </citation>
    <scope>NUCLEOTIDE SEQUENCE [LARGE SCALE GENOMIC DNA]</scope>
    <source>
        <strain evidence="2 3">San Diego</strain>
    </source>
</reference>
<evidence type="ECO:0000313" key="3">
    <source>
        <dbReference type="Proteomes" id="UP000318571"/>
    </source>
</evidence>
<sequence>MKVLLIVSSLLIVSLASASKLEPKASCTKCESMKLDSEGGLANEYPRYMGTWQRAGIFNGLSFYECYDCMGLRDKLIFDADRWSVVDCVPGDVACGGSHHVIRSATGADGLCPYDDIGPWEYCSGDIIVGGGCTAYSTDEVARFTCV</sequence>
<evidence type="ECO:0000313" key="2">
    <source>
        <dbReference type="EMBL" id="TRY71129.1"/>
    </source>
</evidence>
<accession>A0A553P0A7</accession>
<name>A0A553P0A7_TIGCA</name>
<evidence type="ECO:0000256" key="1">
    <source>
        <dbReference type="SAM" id="SignalP"/>
    </source>
</evidence>
<gene>
    <name evidence="2" type="ORF">TCAL_17307</name>
</gene>
<feature type="signal peptide" evidence="1">
    <location>
        <begin position="1"/>
        <end position="18"/>
    </location>
</feature>
<dbReference type="AlphaFoldDB" id="A0A553P0A7"/>
<keyword evidence="3" id="KW-1185">Reference proteome</keyword>
<protein>
    <submittedName>
        <fullName evidence="2">Uncharacterized protein</fullName>
    </submittedName>
</protein>
<proteinExistence type="predicted"/>
<organism evidence="2 3">
    <name type="scientific">Tigriopus californicus</name>
    <name type="common">Marine copepod</name>
    <dbReference type="NCBI Taxonomy" id="6832"/>
    <lineage>
        <taxon>Eukaryota</taxon>
        <taxon>Metazoa</taxon>
        <taxon>Ecdysozoa</taxon>
        <taxon>Arthropoda</taxon>
        <taxon>Crustacea</taxon>
        <taxon>Multicrustacea</taxon>
        <taxon>Hexanauplia</taxon>
        <taxon>Copepoda</taxon>
        <taxon>Harpacticoida</taxon>
        <taxon>Harpacticidae</taxon>
        <taxon>Tigriopus</taxon>
    </lineage>
</organism>
<comment type="caution">
    <text evidence="2">The sequence shown here is derived from an EMBL/GenBank/DDBJ whole genome shotgun (WGS) entry which is preliminary data.</text>
</comment>
<dbReference type="EMBL" id="VCGU01000009">
    <property type="protein sequence ID" value="TRY71129.1"/>
    <property type="molecule type" value="Genomic_DNA"/>
</dbReference>
<keyword evidence="1" id="KW-0732">Signal</keyword>
<feature type="chain" id="PRO_5022199385" evidence="1">
    <location>
        <begin position="19"/>
        <end position="147"/>
    </location>
</feature>